<reference evidence="1 2" key="1">
    <citation type="submission" date="2020-02" db="EMBL/GenBank/DDBJ databases">
        <title>Tigecycline-resistant Acinetobacter species from pigs and migratory birds.</title>
        <authorList>
            <person name="Chen C."/>
            <person name="Sun J."/>
            <person name="Liao X.-P."/>
            <person name="Liu Y.-H."/>
        </authorList>
    </citation>
    <scope>NUCLEOTIDE SEQUENCE [LARGE SCALE GENOMIC DNA]</scope>
    <source>
        <strain evidence="1 2">YH12207_T</strain>
    </source>
</reference>
<dbReference type="Pfam" id="PF08907">
    <property type="entry name" value="DUF1853"/>
    <property type="match status" value="1"/>
</dbReference>
<protein>
    <submittedName>
        <fullName evidence="1">DUF1853 family protein</fullName>
    </submittedName>
</protein>
<evidence type="ECO:0000313" key="2">
    <source>
        <dbReference type="Proteomes" id="UP000593966"/>
    </source>
</evidence>
<sequence length="288" mass="35218">MLLNAINLSYFEPWLKFKTPIVRQLAFVVASPNILAQIPNDLAIQYSFQLHPDHFWQQHYLQYETRLEQLDRDPTELLHFIAQLKSTRLGLRFEYLMWFWLKDHRFHAFKLLGHSIQMFQGQRTLGEIDFLILNENTQQIEHWEVALKYYLAEADFQLQHWYGLNRQDTLLRKLKHFTEKQFQFTAVQSHEIQKRFSVLKGQLYYPTHYFPYKTETWINDMRRIGHWGRTIPQQKYYALTRHEWICPNITQSTNNAIWWTNGLYKHQDQQDFYMYRQPHILNIHVQKV</sequence>
<dbReference type="AlphaFoldDB" id="A0A7S6VV06"/>
<dbReference type="InterPro" id="IPR015003">
    <property type="entry name" value="DUF1853"/>
</dbReference>
<gene>
    <name evidence="1" type="ORF">G0028_04715</name>
</gene>
<dbReference type="RefSeq" id="WP_180046708.1">
    <property type="nucleotide sequence ID" value="NZ_CP048659.1"/>
</dbReference>
<keyword evidence="2" id="KW-1185">Reference proteome</keyword>
<dbReference type="EMBL" id="CP048659">
    <property type="protein sequence ID" value="QOW45257.1"/>
    <property type="molecule type" value="Genomic_DNA"/>
</dbReference>
<accession>A0A7S6VV06</accession>
<organism evidence="1 2">
    <name type="scientific">Acinetobacter piscicola</name>
    <dbReference type="NCBI Taxonomy" id="2006115"/>
    <lineage>
        <taxon>Bacteria</taxon>
        <taxon>Pseudomonadati</taxon>
        <taxon>Pseudomonadota</taxon>
        <taxon>Gammaproteobacteria</taxon>
        <taxon>Moraxellales</taxon>
        <taxon>Moraxellaceae</taxon>
        <taxon>Acinetobacter</taxon>
    </lineage>
</organism>
<dbReference type="Proteomes" id="UP000593966">
    <property type="component" value="Chromosome"/>
</dbReference>
<name>A0A7S6VV06_9GAMM</name>
<proteinExistence type="predicted"/>
<evidence type="ECO:0000313" key="1">
    <source>
        <dbReference type="EMBL" id="QOW45257.1"/>
    </source>
</evidence>